<organism evidence="8 9">
    <name type="scientific">Oenococcus kitaharae DSM 17330</name>
    <dbReference type="NCBI Taxonomy" id="1045004"/>
    <lineage>
        <taxon>Bacteria</taxon>
        <taxon>Bacillati</taxon>
        <taxon>Bacillota</taxon>
        <taxon>Bacilli</taxon>
        <taxon>Lactobacillales</taxon>
        <taxon>Lactobacillaceae</taxon>
        <taxon>Oenococcus</taxon>
    </lineage>
</organism>
<dbReference type="EMBL" id="AFVZ01000001">
    <property type="protein sequence ID" value="EHN58921.1"/>
    <property type="molecule type" value="Genomic_DNA"/>
</dbReference>
<dbReference type="HOGENOM" id="CLU_017584_4_3_9"/>
<evidence type="ECO:0000313" key="8">
    <source>
        <dbReference type="EMBL" id="EHN58921.1"/>
    </source>
</evidence>
<dbReference type="GO" id="GO:0030170">
    <property type="term" value="F:pyridoxal phosphate binding"/>
    <property type="evidence" value="ECO:0007669"/>
    <property type="project" value="InterPro"/>
</dbReference>
<evidence type="ECO:0000256" key="5">
    <source>
        <dbReference type="ARBA" id="ARBA00022898"/>
    </source>
</evidence>
<keyword evidence="9" id="KW-1185">Reference proteome</keyword>
<dbReference type="STRING" id="336988.NT96_08300"/>
<keyword evidence="4 6" id="KW-0808">Transferase</keyword>
<name>G9WI36_9LACO</name>
<dbReference type="InterPro" id="IPR004838">
    <property type="entry name" value="NHTrfase_class1_PyrdxlP-BS"/>
</dbReference>
<dbReference type="InterPro" id="IPR004839">
    <property type="entry name" value="Aminotransferase_I/II_large"/>
</dbReference>
<protein>
    <recommendedName>
        <fullName evidence="6">Aminotransferase</fullName>
        <ecNumber evidence="6">2.6.1.-</ecNumber>
    </recommendedName>
</protein>
<dbReference type="PATRIC" id="fig|1045004.4.peg.816"/>
<evidence type="ECO:0000259" key="7">
    <source>
        <dbReference type="Pfam" id="PF00155"/>
    </source>
</evidence>
<dbReference type="CDD" id="cd00609">
    <property type="entry name" value="AAT_like"/>
    <property type="match status" value="1"/>
</dbReference>
<dbReference type="InterPro" id="IPR015422">
    <property type="entry name" value="PyrdxlP-dep_Trfase_small"/>
</dbReference>
<dbReference type="OrthoDB" id="9802328at2"/>
<dbReference type="GO" id="GO:0006520">
    <property type="term" value="P:amino acid metabolic process"/>
    <property type="evidence" value="ECO:0007669"/>
    <property type="project" value="InterPro"/>
</dbReference>
<dbReference type="eggNOG" id="COG0436">
    <property type="taxonomic scope" value="Bacteria"/>
</dbReference>
<evidence type="ECO:0000256" key="4">
    <source>
        <dbReference type="ARBA" id="ARBA00022679"/>
    </source>
</evidence>
<keyword evidence="3 6" id="KW-0032">Aminotransferase</keyword>
<comment type="caution">
    <text evidence="8">The sequence shown here is derived from an EMBL/GenBank/DDBJ whole genome shotgun (WGS) entry which is preliminary data.</text>
</comment>
<dbReference type="Gene3D" id="3.90.1150.10">
    <property type="entry name" value="Aspartate Aminotransferase, domain 1"/>
    <property type="match status" value="1"/>
</dbReference>
<dbReference type="AlphaFoldDB" id="G9WI36"/>
<dbReference type="InterPro" id="IPR015424">
    <property type="entry name" value="PyrdxlP-dep_Trfase"/>
</dbReference>
<evidence type="ECO:0000256" key="6">
    <source>
        <dbReference type="RuleBase" id="RU000481"/>
    </source>
</evidence>
<dbReference type="Pfam" id="PF00155">
    <property type="entry name" value="Aminotran_1_2"/>
    <property type="match status" value="1"/>
</dbReference>
<evidence type="ECO:0000256" key="3">
    <source>
        <dbReference type="ARBA" id="ARBA00022576"/>
    </source>
</evidence>
<evidence type="ECO:0000256" key="1">
    <source>
        <dbReference type="ARBA" id="ARBA00001933"/>
    </source>
</evidence>
<dbReference type="InterPro" id="IPR050596">
    <property type="entry name" value="AspAT/PAT-like"/>
</dbReference>
<keyword evidence="5" id="KW-0663">Pyridoxal phosphate</keyword>
<proteinExistence type="inferred from homology"/>
<dbReference type="PROSITE" id="PS00105">
    <property type="entry name" value="AA_TRANSFER_CLASS_1"/>
    <property type="match status" value="1"/>
</dbReference>
<sequence>MPQVRKNLERLTNTVVQGTKPSMILALNQEFKGIDDIVMLTIGEPDFNTPEHVKAAAVADIQADDSHYGLSKGTALLLKNAASFLKDRYGLDYDPKTELLTTIGVTEGIFDTMKTLLNPGDEVIIPQPTFPVYGAAATVCGAKVVPVPTVDDDFLLTPARLTAVLAEHPKAKAIVLASPGNPTGVAYSETQIAALAAVLKQHDIFVVSDEIYSELTYDRPHASFAKALPEQTILFNGVSKSHAMTGYRLGIIAAPAAIISQLAVIHELITTTQPNVVMAAGAEAFGPGENDAESMRAEYKKRRAFLISAFDQMGLHYVYPDGAFYFFVKIPDYLEQDGFKLARQIAKEAKVGLTPGVAFGQAGYMRISYATSLAQLKVAAQRLSAFLKMQKAKQPSVTDADM</sequence>
<comment type="similarity">
    <text evidence="2 6">Belongs to the class-I pyridoxal-phosphate-dependent aminotransferase family.</text>
</comment>
<feature type="domain" description="Aminotransferase class I/classII large" evidence="7">
    <location>
        <begin position="36"/>
        <end position="383"/>
    </location>
</feature>
<comment type="cofactor">
    <cofactor evidence="1 6">
        <name>pyridoxal 5'-phosphate</name>
        <dbReference type="ChEBI" id="CHEBI:597326"/>
    </cofactor>
</comment>
<dbReference type="PANTHER" id="PTHR46383:SF4">
    <property type="entry name" value="AMINOTRANSFERASE"/>
    <property type="match status" value="1"/>
</dbReference>
<accession>G9WI36</accession>
<dbReference type="PANTHER" id="PTHR46383">
    <property type="entry name" value="ASPARTATE AMINOTRANSFERASE"/>
    <property type="match status" value="1"/>
</dbReference>
<evidence type="ECO:0000256" key="2">
    <source>
        <dbReference type="ARBA" id="ARBA00007441"/>
    </source>
</evidence>
<dbReference type="Proteomes" id="UP000004959">
    <property type="component" value="Chromosome"/>
</dbReference>
<evidence type="ECO:0000313" key="9">
    <source>
        <dbReference type="Proteomes" id="UP000004959"/>
    </source>
</evidence>
<reference evidence="8 9" key="1">
    <citation type="journal article" date="2012" name="PLoS ONE">
        <title>Functional divergence in the genus oenococcus as predicted by genome sequencing of the newly-described species, Oenococcus kitaharae.</title>
        <authorList>
            <person name="Borneman A.R."/>
            <person name="McCarthy J.M."/>
            <person name="Chambers P.J."/>
            <person name="Bartowsky E.J."/>
        </authorList>
    </citation>
    <scope>NUCLEOTIDE SEQUENCE [LARGE SCALE GENOMIC DNA]</scope>
    <source>
        <strain evidence="9">DSM17330</strain>
    </source>
</reference>
<dbReference type="RefSeq" id="WP_007745530.1">
    <property type="nucleotide sequence ID" value="NZ_CM001398.1"/>
</dbReference>
<dbReference type="Gene3D" id="3.40.640.10">
    <property type="entry name" value="Type I PLP-dependent aspartate aminotransferase-like (Major domain)"/>
    <property type="match status" value="1"/>
</dbReference>
<dbReference type="GO" id="GO:0008483">
    <property type="term" value="F:transaminase activity"/>
    <property type="evidence" value="ECO:0007669"/>
    <property type="project" value="UniProtKB-KW"/>
</dbReference>
<gene>
    <name evidence="8" type="ORF">OKIT_0812</name>
</gene>
<dbReference type="SUPFAM" id="SSF53383">
    <property type="entry name" value="PLP-dependent transferases"/>
    <property type="match status" value="1"/>
</dbReference>
<dbReference type="EC" id="2.6.1.-" evidence="6"/>
<dbReference type="InterPro" id="IPR015421">
    <property type="entry name" value="PyrdxlP-dep_Trfase_major"/>
</dbReference>